<dbReference type="PROSITE" id="PS50011">
    <property type="entry name" value="PROTEIN_KINASE_DOM"/>
    <property type="match status" value="1"/>
</dbReference>
<dbReference type="InterPro" id="IPR021133">
    <property type="entry name" value="HEAT_type_2"/>
</dbReference>
<evidence type="ECO:0000256" key="3">
    <source>
        <dbReference type="PROSITE-ProRule" id="PRU00103"/>
    </source>
</evidence>
<dbReference type="InterPro" id="IPR011009">
    <property type="entry name" value="Kinase-like_dom_sf"/>
</dbReference>
<feature type="repeat" description="ARM" evidence="4">
    <location>
        <begin position="788"/>
        <end position="830"/>
    </location>
</feature>
<dbReference type="GO" id="GO:0007166">
    <property type="term" value="P:cell surface receptor signaling pathway"/>
    <property type="evidence" value="ECO:0007669"/>
    <property type="project" value="InterPro"/>
</dbReference>
<dbReference type="PROSITE" id="PS00108">
    <property type="entry name" value="PROTEIN_KINASE_ST"/>
    <property type="match status" value="1"/>
</dbReference>
<dbReference type="Gene3D" id="1.20.930.20">
    <property type="entry name" value="Adaptor protein Cbl, N-terminal domain"/>
    <property type="match status" value="1"/>
</dbReference>
<feature type="domain" description="Protein kinase" evidence="6">
    <location>
        <begin position="252"/>
        <end position="522"/>
    </location>
</feature>
<name>A0AAD7U8P6_9STRA</name>
<feature type="binding site" evidence="5">
    <location>
        <position position="279"/>
    </location>
    <ligand>
        <name>ATP</name>
        <dbReference type="ChEBI" id="CHEBI:30616"/>
    </ligand>
</feature>
<dbReference type="SMART" id="SM00220">
    <property type="entry name" value="S_TKc"/>
    <property type="match status" value="1"/>
</dbReference>
<evidence type="ECO:0000256" key="2">
    <source>
        <dbReference type="ARBA" id="ARBA00022840"/>
    </source>
</evidence>
<dbReference type="Pfam" id="PF00069">
    <property type="entry name" value="Pkinase"/>
    <property type="match status" value="1"/>
</dbReference>
<dbReference type="InterPro" id="IPR017441">
    <property type="entry name" value="Protein_kinase_ATP_BS"/>
</dbReference>
<dbReference type="Proteomes" id="UP001230188">
    <property type="component" value="Unassembled WGS sequence"/>
</dbReference>
<evidence type="ECO:0000256" key="4">
    <source>
        <dbReference type="PROSITE-ProRule" id="PRU00259"/>
    </source>
</evidence>
<dbReference type="Pfam" id="PF00514">
    <property type="entry name" value="Arm"/>
    <property type="match status" value="5"/>
</dbReference>
<feature type="repeat" description="ARM" evidence="4">
    <location>
        <begin position="911"/>
        <end position="953"/>
    </location>
</feature>
<dbReference type="PANTHER" id="PTHR23315">
    <property type="entry name" value="U BOX DOMAIN-CONTAINING"/>
    <property type="match status" value="1"/>
</dbReference>
<feature type="repeat" description="ARM" evidence="4">
    <location>
        <begin position="706"/>
        <end position="748"/>
    </location>
</feature>
<dbReference type="InterPro" id="IPR011989">
    <property type="entry name" value="ARM-like"/>
</dbReference>
<evidence type="ECO:0000256" key="5">
    <source>
        <dbReference type="PROSITE-ProRule" id="PRU10141"/>
    </source>
</evidence>
<dbReference type="InterPro" id="IPR036537">
    <property type="entry name" value="Adaptor_Cbl_N_dom_sf"/>
</dbReference>
<accession>A0AAD7U8P6</accession>
<keyword evidence="1 5" id="KW-0547">Nucleotide-binding</keyword>
<dbReference type="InterPro" id="IPR016024">
    <property type="entry name" value="ARM-type_fold"/>
</dbReference>
<sequence>MAQTAAIIINIVKTAYDTALEVKANKRRCRRLGERLHALIGPLGNLQDDERATDKENALKQTLAVVREAESLIKKYQHAKWYGRAIGAALGTHKGDFEEINERLQGCVEALQFGMITETMFAVRDDRDDEQKDLFENHATLEAMLAVQGRPPQEVAAMEDELSAVDARLQQLGENISENLCRLGSDAEEGRADIIAAVKEGQADMIARLEAIEAQIGRSRGRRRGVEARDARSRSFREQQHTLHEIKRSELIETDVILGKGAFGVVRAATWGSCQVALKQLDVLSSVFAASAREELKKEAIVHQSLSHPNILAFYGFCPENLSLVIERSFGGSLAARLYAQPTRSLAPALVLAYVSDILGGLTYLHDFGVFHRDLKSWNLLICVGGVIKLADFGLAKVKEASSTLSASATGRTASSLGKGPGTCQWMAPERLKPDGTKPRWREADVYALGVVCYELCTCSPPWAGKIDAQIITAVVYENQRPEIPDTARAANPVIVELLEQFWAHDPIARPVLAEGWVQRRVASALETPGGDPRRFRELGAIPLLVELGMSGSDRAKRNVARVLSQLACNDENKKTIAKAGAIPVLVKLVEGGNDNDAAREWAAGTLQDLAVNDENKISIANAGAIPVLVKLAKDGTDGAKTRATGALLNLACNSENQIAIANAGAIPVLIELAEGGNDAARENAAGAMGNLAVNAENQIAIAKAGAIPVLVKLTKDGNDAARKNAPGALAYLAVNAENKIAIAKAGAIPVLVKVARDGDEEARENAAAALSNLALNDENKIAIAKAGAIPVLVKLARDGNEEARMNAAAALLDLACNSENKIAIAKAGAIPVLVKLARDENEEAREKAAAALWNLAANAENQIAIAKAGAIPVLVKLAKDGNEEAREKAAAVLWNLAANAESQIAIAKAGAIPVLVKLAKDGNDAARKNAAGVLGNLAVNAENQIAIAKAGAIPVLVKLTKDGNDAARKNAAGALWNLSVNTENKIAIAMAGAIPAGAIPVLTTNSRKKGRRWREKKAAGALWNLACNDDENQIAIAKAGAIPVLVKLAKDGNDAAREKAAGALWNLAINDENNIAIAKAGAIPVLTKRERREPRRETI</sequence>
<dbReference type="Gene3D" id="1.10.510.10">
    <property type="entry name" value="Transferase(Phosphotransferase) domain 1"/>
    <property type="match status" value="1"/>
</dbReference>
<dbReference type="PROSITE" id="PS50176">
    <property type="entry name" value="ARM_REPEAT"/>
    <property type="match status" value="12"/>
</dbReference>
<reference evidence="7" key="1">
    <citation type="submission" date="2023-01" db="EMBL/GenBank/DDBJ databases">
        <title>Metagenome sequencing of chrysophaentin producing Chrysophaeum taylorii.</title>
        <authorList>
            <person name="Davison J."/>
            <person name="Bewley C."/>
        </authorList>
    </citation>
    <scope>NUCLEOTIDE SEQUENCE</scope>
    <source>
        <strain evidence="7">NIES-1699</strain>
    </source>
</reference>
<dbReference type="InterPro" id="IPR008271">
    <property type="entry name" value="Ser/Thr_kinase_AS"/>
</dbReference>
<dbReference type="GO" id="GO:0004672">
    <property type="term" value="F:protein kinase activity"/>
    <property type="evidence" value="ECO:0007669"/>
    <property type="project" value="InterPro"/>
</dbReference>
<dbReference type="InterPro" id="IPR000719">
    <property type="entry name" value="Prot_kinase_dom"/>
</dbReference>
<feature type="repeat" description="ARM" evidence="4">
    <location>
        <begin position="665"/>
        <end position="707"/>
    </location>
</feature>
<dbReference type="GO" id="GO:0005524">
    <property type="term" value="F:ATP binding"/>
    <property type="evidence" value="ECO:0007669"/>
    <property type="project" value="UniProtKB-UniRule"/>
</dbReference>
<dbReference type="SUPFAM" id="SSF48371">
    <property type="entry name" value="ARM repeat"/>
    <property type="match status" value="2"/>
</dbReference>
<comment type="caution">
    <text evidence="7">The sequence shown here is derived from an EMBL/GenBank/DDBJ whole genome shotgun (WGS) entry which is preliminary data.</text>
</comment>
<dbReference type="CDD" id="cd21037">
    <property type="entry name" value="MLKL_NTD"/>
    <property type="match status" value="1"/>
</dbReference>
<feature type="repeat" description="ARM" evidence="4">
    <location>
        <begin position="870"/>
        <end position="912"/>
    </location>
</feature>
<dbReference type="InterPro" id="IPR000225">
    <property type="entry name" value="Armadillo"/>
</dbReference>
<feature type="repeat" description="ARM" evidence="4">
    <location>
        <begin position="1041"/>
        <end position="1083"/>
    </location>
</feature>
<keyword evidence="2 5" id="KW-0067">ATP-binding</keyword>
<protein>
    <recommendedName>
        <fullName evidence="6">Protein kinase domain-containing protein</fullName>
    </recommendedName>
</protein>
<feature type="repeat" description="ARM" evidence="4">
    <location>
        <begin position="747"/>
        <end position="789"/>
    </location>
</feature>
<dbReference type="InterPro" id="IPR059179">
    <property type="entry name" value="MLKL-like_MCAfunc"/>
</dbReference>
<dbReference type="PANTHER" id="PTHR23315:SF7">
    <property type="entry name" value="U-BOX DOMAIN-CONTAINING PROTEIN 4"/>
    <property type="match status" value="1"/>
</dbReference>
<dbReference type="AlphaFoldDB" id="A0AAD7U8P6"/>
<proteinExistence type="predicted"/>
<feature type="repeat" description="ARM" evidence="4">
    <location>
        <begin position="581"/>
        <end position="625"/>
    </location>
</feature>
<dbReference type="EMBL" id="JAQMWT010000565">
    <property type="protein sequence ID" value="KAJ8599422.1"/>
    <property type="molecule type" value="Genomic_DNA"/>
</dbReference>
<dbReference type="Pfam" id="PF25598">
    <property type="entry name" value="ARM_PUB"/>
    <property type="match status" value="1"/>
</dbReference>
<dbReference type="SUPFAM" id="SSF56112">
    <property type="entry name" value="Protein kinase-like (PK-like)"/>
    <property type="match status" value="1"/>
</dbReference>
<dbReference type="Pfam" id="PF22215">
    <property type="entry name" value="MLKL_N"/>
    <property type="match status" value="1"/>
</dbReference>
<dbReference type="Gene3D" id="1.25.10.10">
    <property type="entry name" value="Leucine-rich Repeat Variant"/>
    <property type="match status" value="6"/>
</dbReference>
<evidence type="ECO:0000259" key="6">
    <source>
        <dbReference type="PROSITE" id="PS50011"/>
    </source>
</evidence>
<keyword evidence="8" id="KW-1185">Reference proteome</keyword>
<organism evidence="7 8">
    <name type="scientific">Chrysophaeum taylorii</name>
    <dbReference type="NCBI Taxonomy" id="2483200"/>
    <lineage>
        <taxon>Eukaryota</taxon>
        <taxon>Sar</taxon>
        <taxon>Stramenopiles</taxon>
        <taxon>Ochrophyta</taxon>
        <taxon>Pelagophyceae</taxon>
        <taxon>Pelagomonadales</taxon>
        <taxon>Pelagomonadaceae</taxon>
        <taxon>Chrysophaeum</taxon>
    </lineage>
</organism>
<feature type="repeat" description="ARM" evidence="4">
    <location>
        <begin position="624"/>
        <end position="666"/>
    </location>
</feature>
<evidence type="ECO:0000313" key="7">
    <source>
        <dbReference type="EMBL" id="KAJ8599422.1"/>
    </source>
</evidence>
<dbReference type="PROSITE" id="PS50077">
    <property type="entry name" value="HEAT_REPEAT"/>
    <property type="match status" value="1"/>
</dbReference>
<feature type="repeat" description="ARM" evidence="4">
    <location>
        <begin position="952"/>
        <end position="994"/>
    </location>
</feature>
<dbReference type="InterPro" id="IPR058678">
    <property type="entry name" value="ARM_PUB"/>
</dbReference>
<dbReference type="InterPro" id="IPR054000">
    <property type="entry name" value="MLKL_N"/>
</dbReference>
<dbReference type="PROSITE" id="PS00107">
    <property type="entry name" value="PROTEIN_KINASE_ATP"/>
    <property type="match status" value="1"/>
</dbReference>
<gene>
    <name evidence="7" type="ORF">CTAYLR_008006</name>
</gene>
<dbReference type="SMART" id="SM00185">
    <property type="entry name" value="ARM"/>
    <property type="match status" value="13"/>
</dbReference>
<feature type="repeat" description="ARM" evidence="4">
    <location>
        <begin position="829"/>
        <end position="871"/>
    </location>
</feature>
<feature type="repeat" description="ARM" evidence="4">
    <location>
        <begin position="540"/>
        <end position="582"/>
    </location>
</feature>
<feature type="repeat" description="HEAT" evidence="3">
    <location>
        <begin position="830"/>
        <end position="868"/>
    </location>
</feature>
<evidence type="ECO:0000256" key="1">
    <source>
        <dbReference type="ARBA" id="ARBA00022741"/>
    </source>
</evidence>
<evidence type="ECO:0000313" key="8">
    <source>
        <dbReference type="Proteomes" id="UP001230188"/>
    </source>
</evidence>